<evidence type="ECO:0000313" key="1">
    <source>
        <dbReference type="EMBL" id="MDA0181446.1"/>
    </source>
</evidence>
<proteinExistence type="predicted"/>
<reference evidence="1" key="1">
    <citation type="submission" date="2022-10" db="EMBL/GenBank/DDBJ databases">
        <title>The WGS of Solirubrobacter phytolaccae KCTC 29190.</title>
        <authorList>
            <person name="Jiang Z."/>
        </authorList>
    </citation>
    <scope>NUCLEOTIDE SEQUENCE</scope>
    <source>
        <strain evidence="1">KCTC 29190</strain>
    </source>
</reference>
<dbReference type="InterPro" id="IPR036390">
    <property type="entry name" value="WH_DNA-bd_sf"/>
</dbReference>
<evidence type="ECO:0000313" key="2">
    <source>
        <dbReference type="Proteomes" id="UP001147653"/>
    </source>
</evidence>
<dbReference type="SUPFAM" id="SSF46785">
    <property type="entry name" value="Winged helix' DNA-binding domain"/>
    <property type="match status" value="1"/>
</dbReference>
<dbReference type="AlphaFoldDB" id="A0A9X3S9G4"/>
<sequence>MSDADIERTILALLEQRDEGKTICPSEAARALAEGEGFRELMDPVRRVADGMAQVEITQKGRVVELDAARGPIRLRLKR</sequence>
<dbReference type="Proteomes" id="UP001147653">
    <property type="component" value="Unassembled WGS sequence"/>
</dbReference>
<dbReference type="Gene3D" id="1.10.10.10">
    <property type="entry name" value="Winged helix-like DNA-binding domain superfamily/Winged helix DNA-binding domain"/>
    <property type="match status" value="1"/>
</dbReference>
<keyword evidence="2" id="KW-1185">Reference proteome</keyword>
<dbReference type="RefSeq" id="WP_270025761.1">
    <property type="nucleotide sequence ID" value="NZ_JAPDDP010000022.1"/>
</dbReference>
<organism evidence="1 2">
    <name type="scientific">Solirubrobacter phytolaccae</name>
    <dbReference type="NCBI Taxonomy" id="1404360"/>
    <lineage>
        <taxon>Bacteria</taxon>
        <taxon>Bacillati</taxon>
        <taxon>Actinomycetota</taxon>
        <taxon>Thermoleophilia</taxon>
        <taxon>Solirubrobacterales</taxon>
        <taxon>Solirubrobacteraceae</taxon>
        <taxon>Solirubrobacter</taxon>
    </lineage>
</organism>
<dbReference type="EMBL" id="JAPDDP010000022">
    <property type="protein sequence ID" value="MDA0181446.1"/>
    <property type="molecule type" value="Genomic_DNA"/>
</dbReference>
<gene>
    <name evidence="1" type="ORF">OJ997_14170</name>
</gene>
<comment type="caution">
    <text evidence="1">The sequence shown here is derived from an EMBL/GenBank/DDBJ whole genome shotgun (WGS) entry which is preliminary data.</text>
</comment>
<name>A0A9X3S9G4_9ACTN</name>
<dbReference type="InterPro" id="IPR021660">
    <property type="entry name" value="DUF3253"/>
</dbReference>
<protein>
    <submittedName>
        <fullName evidence="1">DUF3253 domain-containing protein</fullName>
    </submittedName>
</protein>
<dbReference type="InterPro" id="IPR036388">
    <property type="entry name" value="WH-like_DNA-bd_sf"/>
</dbReference>
<dbReference type="Pfam" id="PF11625">
    <property type="entry name" value="DUF3253"/>
    <property type="match status" value="1"/>
</dbReference>
<accession>A0A9X3S9G4</accession>